<evidence type="ECO:0000256" key="1">
    <source>
        <dbReference type="SAM" id="MobiDB-lite"/>
    </source>
</evidence>
<feature type="transmembrane region" description="Helical" evidence="2">
    <location>
        <begin position="109"/>
        <end position="132"/>
    </location>
</feature>
<keyword evidence="5" id="KW-1185">Reference proteome</keyword>
<dbReference type="Pfam" id="PF01970">
    <property type="entry name" value="TctA"/>
    <property type="match status" value="1"/>
</dbReference>
<dbReference type="PANTHER" id="PTHR35342:SF5">
    <property type="entry name" value="TRICARBOXYLIC TRANSPORT PROTEIN"/>
    <property type="match status" value="1"/>
</dbReference>
<feature type="transmembrane region" description="Helical" evidence="2">
    <location>
        <begin position="471"/>
        <end position="491"/>
    </location>
</feature>
<feature type="transmembrane region" description="Helical" evidence="2">
    <location>
        <begin position="138"/>
        <end position="158"/>
    </location>
</feature>
<sequence>MDQLNLLLEGFGSALTPINLLWVLIGALLGTAVGVLPGLGSSMAVALLLPITFTLDPTAAFIMFAGVYFGGLFGDSTAGILLNTPGNSAAIAGSFEGHRMAKDGRAAKALATAAVGAFVGGLIATTLVVFFAPLLVKMATAFGPAEYFALAVFAFLAISSVVSESVVKGLGALGIGLVLAMVGVDGPSGTVRYTLGMPQLFDGISIVVITVGLLALGEVLHIAGRIHRDPAMERIGTNGRARLERTDVRKALPAWLRGTAFGVPFGIIPAGGAEVPTFLAYGTEKRLAKRRGDKEFGSTGSIRGVAAPEAAGNATAGTAMGALLALGLPTSATAAIMLAAFQQYGMQPGPLLFERSGELVWTLLASLFIGLVVLVILNMQFAVVWAKLLLIPRHYLYAGITVLSMLGVYAISSSTLDLWVLLVIGLLGFVMRRYQFPLAPVLIAVVLGPLAETELRRALTVSEGDVSVLVSSPVTVILYSVLVLALVVSALQHLRHRRQKSAAALGGTGEGPDGGSGGSGGSGGEPVAPSGPTGSTAAADASGPSGTARETEKMGTRL</sequence>
<accession>A0ABQ2M5G7</accession>
<reference evidence="5" key="1">
    <citation type="journal article" date="2019" name="Int. J. Syst. Evol. Microbiol.">
        <title>The Global Catalogue of Microorganisms (GCM) 10K type strain sequencing project: providing services to taxonomists for standard genome sequencing and annotation.</title>
        <authorList>
            <consortium name="The Broad Institute Genomics Platform"/>
            <consortium name="The Broad Institute Genome Sequencing Center for Infectious Disease"/>
            <person name="Wu L."/>
            <person name="Ma J."/>
        </authorList>
    </citation>
    <scope>NUCLEOTIDE SEQUENCE [LARGE SCALE GENOMIC DNA]</scope>
    <source>
        <strain evidence="5">CGMCC 1.7064</strain>
    </source>
</reference>
<feature type="transmembrane region" description="Helical" evidence="2">
    <location>
        <begin position="204"/>
        <end position="224"/>
    </location>
</feature>
<feature type="transmembrane region" description="Helical" evidence="2">
    <location>
        <begin position="418"/>
        <end position="434"/>
    </location>
</feature>
<comment type="caution">
    <text evidence="4">The sequence shown here is derived from an EMBL/GenBank/DDBJ whole genome shotgun (WGS) entry which is preliminary data.</text>
</comment>
<dbReference type="RefSeq" id="WP_188806460.1">
    <property type="nucleotide sequence ID" value="NZ_BAAAOU010000002.1"/>
</dbReference>
<feature type="region of interest" description="Disordered" evidence="1">
    <location>
        <begin position="502"/>
        <end position="558"/>
    </location>
</feature>
<feature type="domain" description="DUF112" evidence="3">
    <location>
        <begin position="20"/>
        <end position="442"/>
    </location>
</feature>
<keyword evidence="2" id="KW-1133">Transmembrane helix</keyword>
<feature type="transmembrane region" description="Helical" evidence="2">
    <location>
        <begin position="441"/>
        <end position="459"/>
    </location>
</feature>
<feature type="transmembrane region" description="Helical" evidence="2">
    <location>
        <begin position="165"/>
        <end position="184"/>
    </location>
</feature>
<evidence type="ECO:0000259" key="3">
    <source>
        <dbReference type="Pfam" id="PF01970"/>
    </source>
</evidence>
<feature type="transmembrane region" description="Helical" evidence="2">
    <location>
        <begin position="20"/>
        <end position="39"/>
    </location>
</feature>
<keyword evidence="2" id="KW-0472">Membrane</keyword>
<evidence type="ECO:0000313" key="4">
    <source>
        <dbReference type="EMBL" id="GGO47435.1"/>
    </source>
</evidence>
<dbReference type="EMBL" id="BMLQ01000007">
    <property type="protein sequence ID" value="GGO47435.1"/>
    <property type="molecule type" value="Genomic_DNA"/>
</dbReference>
<evidence type="ECO:0000313" key="5">
    <source>
        <dbReference type="Proteomes" id="UP000642509"/>
    </source>
</evidence>
<gene>
    <name evidence="4" type="ORF">GCM10010977_24660</name>
</gene>
<dbReference type="Proteomes" id="UP000642509">
    <property type="component" value="Unassembled WGS sequence"/>
</dbReference>
<name>A0ABQ2M5G7_9MICC</name>
<dbReference type="PANTHER" id="PTHR35342">
    <property type="entry name" value="TRICARBOXYLIC TRANSPORT PROTEIN"/>
    <property type="match status" value="1"/>
</dbReference>
<keyword evidence="2" id="KW-0812">Transmembrane</keyword>
<feature type="transmembrane region" description="Helical" evidence="2">
    <location>
        <begin position="46"/>
        <end position="71"/>
    </location>
</feature>
<evidence type="ECO:0000256" key="2">
    <source>
        <dbReference type="SAM" id="Phobius"/>
    </source>
</evidence>
<feature type="compositionally biased region" description="Basic and acidic residues" evidence="1">
    <location>
        <begin position="549"/>
        <end position="558"/>
    </location>
</feature>
<organism evidence="4 5">
    <name type="scientific">Citricoccus zhacaiensis</name>
    <dbReference type="NCBI Taxonomy" id="489142"/>
    <lineage>
        <taxon>Bacteria</taxon>
        <taxon>Bacillati</taxon>
        <taxon>Actinomycetota</taxon>
        <taxon>Actinomycetes</taxon>
        <taxon>Micrococcales</taxon>
        <taxon>Micrococcaceae</taxon>
        <taxon>Citricoccus</taxon>
    </lineage>
</organism>
<dbReference type="InterPro" id="IPR002823">
    <property type="entry name" value="DUF112_TM"/>
</dbReference>
<proteinExistence type="predicted"/>
<feature type="transmembrane region" description="Helical" evidence="2">
    <location>
        <begin position="322"/>
        <end position="341"/>
    </location>
</feature>
<feature type="transmembrane region" description="Helical" evidence="2">
    <location>
        <begin position="361"/>
        <end position="383"/>
    </location>
</feature>
<feature type="compositionally biased region" description="Gly residues" evidence="1">
    <location>
        <begin position="506"/>
        <end position="524"/>
    </location>
</feature>
<protein>
    <recommendedName>
        <fullName evidence="3">DUF112 domain-containing protein</fullName>
    </recommendedName>
</protein>